<geneLocation type="plasmid" evidence="2">
    <name>pDFL14-10</name>
</geneLocation>
<keyword evidence="2" id="KW-0614">Plasmid</keyword>
<proteinExistence type="predicted"/>
<dbReference type="Pfam" id="PF07411">
    <property type="entry name" value="DUF1508"/>
    <property type="match status" value="1"/>
</dbReference>
<reference evidence="2" key="1">
    <citation type="submission" date="2012-01" db="EMBL/GenBank/DDBJ databases">
        <authorList>
            <person name="Summers A.O."/>
            <person name="Wireman J."/>
        </authorList>
    </citation>
    <scope>NUCLEOTIDE SEQUENCE</scope>
    <source>
        <strain evidence="2">DFL14</strain>
        <plasmid evidence="2">pDFL14-10</plasmid>
    </source>
</reference>
<accession>I3W0P3</accession>
<dbReference type="Gene3D" id="3.30.160.160">
    <property type="entry name" value="YegP-like"/>
    <property type="match status" value="1"/>
</dbReference>
<evidence type="ECO:0000313" key="2">
    <source>
        <dbReference type="EMBL" id="AFK89170.1"/>
    </source>
</evidence>
<evidence type="ECO:0000259" key="1">
    <source>
        <dbReference type="Pfam" id="PF07411"/>
    </source>
</evidence>
<sequence length="62" mass="6880">MSETCTIANGDKWKIEKDRAGEWRWNRTARNGQIVGASTEGYVNKSDCIANAQRNGMTCTPS</sequence>
<dbReference type="SUPFAM" id="SSF160113">
    <property type="entry name" value="YegP-like"/>
    <property type="match status" value="1"/>
</dbReference>
<dbReference type="InterPro" id="IPR010879">
    <property type="entry name" value="DUF1508"/>
</dbReference>
<dbReference type="AlphaFoldDB" id="I3W0P3"/>
<feature type="domain" description="DUF1508" evidence="1">
    <location>
        <begin position="18"/>
        <end position="49"/>
    </location>
</feature>
<dbReference type="EMBL" id="JQ418526">
    <property type="protein sequence ID" value="AFK89170.1"/>
    <property type="molecule type" value="Genomic_DNA"/>
</dbReference>
<organism evidence="2">
    <name type="scientific">Sulfitobacter sp. DFL14</name>
    <dbReference type="NCBI Taxonomy" id="1179815"/>
    <lineage>
        <taxon>Bacteria</taxon>
        <taxon>Pseudomonadati</taxon>
        <taxon>Pseudomonadota</taxon>
        <taxon>Alphaproteobacteria</taxon>
        <taxon>Rhodobacterales</taxon>
        <taxon>Roseobacteraceae</taxon>
        <taxon>Sulfitobacter</taxon>
    </lineage>
</organism>
<dbReference type="InterPro" id="IPR036913">
    <property type="entry name" value="YegP-like_sf"/>
</dbReference>
<protein>
    <recommendedName>
        <fullName evidence="1">DUF1508 domain-containing protein</fullName>
    </recommendedName>
</protein>
<name>I3W0P3_9RHOB</name>